<feature type="domain" description="SWIM-type" evidence="7">
    <location>
        <begin position="510"/>
        <end position="546"/>
    </location>
</feature>
<evidence type="ECO:0000256" key="2">
    <source>
        <dbReference type="ARBA" id="ARBA00022723"/>
    </source>
</evidence>
<dbReference type="InterPro" id="IPR031052">
    <property type="entry name" value="FHY3/FAR1"/>
</dbReference>
<dbReference type="Proteomes" id="UP000694861">
    <property type="component" value="Unplaced"/>
</dbReference>
<dbReference type="PANTHER" id="PTHR31669">
    <property type="entry name" value="PROTEIN FAR1-RELATED SEQUENCE 10-RELATED"/>
    <property type="match status" value="1"/>
</dbReference>
<evidence type="ECO:0000256" key="6">
    <source>
        <dbReference type="RuleBase" id="RU367018"/>
    </source>
</evidence>
<protein>
    <recommendedName>
        <fullName evidence="6">Protein FAR1-RELATED SEQUENCE</fullName>
    </recommendedName>
</protein>
<dbReference type="Pfam" id="PF10551">
    <property type="entry name" value="MULE"/>
    <property type="match status" value="1"/>
</dbReference>
<comment type="function">
    <text evidence="6">Putative transcription activator involved in regulating light control of development.</text>
</comment>
<keyword evidence="6" id="KW-0539">Nucleus</keyword>
<keyword evidence="2 6" id="KW-0479">Metal-binding</keyword>
<accession>A0ABM1LZD8</accession>
<reference evidence="8" key="1">
    <citation type="journal article" date="2012" name="Nat. Commun.">
        <title>The genome of Prunus mume.</title>
        <authorList>
            <person name="Zhang Q."/>
            <person name="Chen W."/>
            <person name="Sun L."/>
            <person name="Zhao F."/>
            <person name="Huang B."/>
            <person name="Yang W."/>
            <person name="Tao Y."/>
            <person name="Wang J."/>
            <person name="Yuan Z."/>
            <person name="Fan G."/>
            <person name="Xing Z."/>
            <person name="Han C."/>
            <person name="Pan H."/>
            <person name="Zhong X."/>
            <person name="Shi W."/>
            <person name="Liang X."/>
            <person name="Du D."/>
            <person name="Sun F."/>
            <person name="Xu Z."/>
            <person name="Hao R."/>
            <person name="Lv T."/>
            <person name="Lv Y."/>
            <person name="Zheng Z."/>
            <person name="Sun M."/>
            <person name="Luo L."/>
            <person name="Cai M."/>
            <person name="Gao Y."/>
            <person name="Wang J."/>
            <person name="Yin Y."/>
            <person name="Xu X."/>
            <person name="Cheng T."/>
            <person name="Wang J."/>
        </authorList>
    </citation>
    <scope>NUCLEOTIDE SEQUENCE [LARGE SCALE GENOMIC DNA]</scope>
</reference>
<dbReference type="RefSeq" id="XP_016652765.1">
    <property type="nucleotide sequence ID" value="XM_016797279.1"/>
</dbReference>
<dbReference type="InterPro" id="IPR007527">
    <property type="entry name" value="Znf_SWIM"/>
</dbReference>
<evidence type="ECO:0000313" key="8">
    <source>
        <dbReference type="Proteomes" id="UP000694861"/>
    </source>
</evidence>
<evidence type="ECO:0000313" key="9">
    <source>
        <dbReference type="RefSeq" id="XP_016652765.1"/>
    </source>
</evidence>
<evidence type="ECO:0000259" key="7">
    <source>
        <dbReference type="PROSITE" id="PS50966"/>
    </source>
</evidence>
<dbReference type="InterPro" id="IPR018289">
    <property type="entry name" value="MULE_transposase_dom"/>
</dbReference>
<comment type="subcellular location">
    <subcellularLocation>
        <location evidence="6">Nucleus</location>
    </subcellularLocation>
</comment>
<dbReference type="InterPro" id="IPR006564">
    <property type="entry name" value="Znf_PMZ"/>
</dbReference>
<evidence type="ECO:0000256" key="3">
    <source>
        <dbReference type="ARBA" id="ARBA00022771"/>
    </source>
</evidence>
<gene>
    <name evidence="9" type="primary">LOC103344202</name>
</gene>
<reference evidence="9" key="2">
    <citation type="submission" date="2025-08" db="UniProtKB">
        <authorList>
            <consortium name="RefSeq"/>
        </authorList>
    </citation>
    <scope>IDENTIFICATION</scope>
</reference>
<name>A0ABM1LZD8_PRUMU</name>
<keyword evidence="8" id="KW-1185">Reference proteome</keyword>
<dbReference type="Pfam" id="PF03101">
    <property type="entry name" value="FAR1"/>
    <property type="match status" value="1"/>
</dbReference>
<dbReference type="InterPro" id="IPR004330">
    <property type="entry name" value="FAR1_DNA_bnd_dom"/>
</dbReference>
<dbReference type="PROSITE" id="PS50966">
    <property type="entry name" value="ZF_SWIM"/>
    <property type="match status" value="1"/>
</dbReference>
<dbReference type="GeneID" id="103344202"/>
<dbReference type="SMART" id="SM00575">
    <property type="entry name" value="ZnF_PMZ"/>
    <property type="match status" value="1"/>
</dbReference>
<proteinExistence type="inferred from homology"/>
<evidence type="ECO:0000256" key="5">
    <source>
        <dbReference type="PROSITE-ProRule" id="PRU00325"/>
    </source>
</evidence>
<keyword evidence="3 5" id="KW-0863">Zinc-finger</keyword>
<dbReference type="Pfam" id="PF04434">
    <property type="entry name" value="SWIM"/>
    <property type="match status" value="1"/>
</dbReference>
<evidence type="ECO:0000256" key="1">
    <source>
        <dbReference type="ARBA" id="ARBA00005889"/>
    </source>
</evidence>
<comment type="similarity">
    <text evidence="1 6">Belongs to the FHY3/FAR1 family.</text>
</comment>
<dbReference type="PANTHER" id="PTHR31669:SF299">
    <property type="entry name" value="PROTEIN FAR1-RELATED SEQUENCE"/>
    <property type="match status" value="1"/>
</dbReference>
<organism evidence="8 9">
    <name type="scientific">Prunus mume</name>
    <name type="common">Japanese apricot</name>
    <name type="synonym">Armeniaca mume</name>
    <dbReference type="NCBI Taxonomy" id="102107"/>
    <lineage>
        <taxon>Eukaryota</taxon>
        <taxon>Viridiplantae</taxon>
        <taxon>Streptophyta</taxon>
        <taxon>Embryophyta</taxon>
        <taxon>Tracheophyta</taxon>
        <taxon>Spermatophyta</taxon>
        <taxon>Magnoliopsida</taxon>
        <taxon>eudicotyledons</taxon>
        <taxon>Gunneridae</taxon>
        <taxon>Pentapetalae</taxon>
        <taxon>rosids</taxon>
        <taxon>fabids</taxon>
        <taxon>Rosales</taxon>
        <taxon>Rosaceae</taxon>
        <taxon>Amygdaloideae</taxon>
        <taxon>Amygdaleae</taxon>
        <taxon>Prunus</taxon>
    </lineage>
</organism>
<keyword evidence="4 6" id="KW-0862">Zinc</keyword>
<evidence type="ECO:0000256" key="4">
    <source>
        <dbReference type="ARBA" id="ARBA00022833"/>
    </source>
</evidence>
<sequence>MQKKLVPEIGMEFETEEEAFKFYNAYAYGVGFSIRRSKFHKEKCGKLRDRLFVCSAEGKREKNKCDGSVKSHRAETRFGCLARMKISCRLNDKYCVTEFVPEHTHVTSSPCKTHFFRSHRNMSLAQIVEADMADSSGIAPKATLELLSRQAGGRQNLGFIPVDYKNYLRSKRTREMRVGDTGGLLEYLQQMQLNDPNFFYAIQVDEDDMITNIFWADARMMVDYDYFGDVVCFDTTYRKNKEGRPFAMFVGVNNHRQTVVFGAALLYAETADTFIWLFDTFVKAMSGKKPISILTDQDAAMAKALLSEWPETCHRLCIWHIYQNAAKHLSNAFEKFKNFTKDFGRCIYDYEDEDDFINAWNNMLEKYNLKDNDWLRRLFNIKEQWALVYGRQTFCADITTTQRSESMNSALKKYVSYKYDLLRFFQHFQRLVEDRRYQELKAEFRASQSSPALSFPVEILKHASNIYTPEVFKLFQDELCKAHDCVLKFNGEIGSISKYEVIPHKKYWHHTVTFDSIDNTVLCSCKKYEFAGILCAHALKVLSTRNIKNIPAQYILKRWTKNIKAKSTKSTCNVSSENDSKVEIVRRYRELCRLHTQLATRASESKDAYETAILGLNNTLRDVDACLKKKASQEPTQVISKTTSASKLNEYICIDDDIIKVRGIKTKTKVVGNSKRPKNALEKLTKKKKPRNKEECALLEQVF</sequence>